<feature type="compositionally biased region" description="Gly residues" evidence="1">
    <location>
        <begin position="1"/>
        <end position="11"/>
    </location>
</feature>
<proteinExistence type="predicted"/>
<evidence type="ECO:0000313" key="3">
    <source>
        <dbReference type="EMBL" id="CAA9366882.1"/>
    </source>
</evidence>
<gene>
    <name evidence="3" type="ORF">AVDCRST_MAG47-678</name>
</gene>
<evidence type="ECO:0008006" key="4">
    <source>
        <dbReference type="Google" id="ProtNLM"/>
    </source>
</evidence>
<feature type="transmembrane region" description="Helical" evidence="2">
    <location>
        <begin position="93"/>
        <end position="115"/>
    </location>
</feature>
<dbReference type="SUPFAM" id="SSF81995">
    <property type="entry name" value="beta-sandwich domain of Sec23/24"/>
    <property type="match status" value="1"/>
</dbReference>
<evidence type="ECO:0000256" key="2">
    <source>
        <dbReference type="SAM" id="Phobius"/>
    </source>
</evidence>
<reference evidence="3" key="1">
    <citation type="submission" date="2020-02" db="EMBL/GenBank/DDBJ databases">
        <authorList>
            <person name="Meier V. D."/>
        </authorList>
    </citation>
    <scope>NUCLEOTIDE SEQUENCE</scope>
    <source>
        <strain evidence="3">AVDCRST_MAG47</strain>
    </source>
</reference>
<dbReference type="EMBL" id="CADCUK010000047">
    <property type="protein sequence ID" value="CAA9366882.1"/>
    <property type="molecule type" value="Genomic_DNA"/>
</dbReference>
<protein>
    <recommendedName>
        <fullName evidence="4">DUF2510 domain-containing protein</fullName>
    </recommendedName>
</protein>
<name>A0A6J4MUG0_9ACTN</name>
<keyword evidence="2" id="KW-0812">Transmembrane</keyword>
<dbReference type="AlphaFoldDB" id="A0A6J4MUG0"/>
<feature type="region of interest" description="Disordered" evidence="1">
    <location>
        <begin position="1"/>
        <end position="77"/>
    </location>
</feature>
<evidence type="ECO:0000256" key="1">
    <source>
        <dbReference type="SAM" id="MobiDB-lite"/>
    </source>
</evidence>
<keyword evidence="2" id="KW-1133">Transmembrane helix</keyword>
<sequence length="207" mass="22185">MSTENPGGGQPVGQLSPDGRWRWDGHNWVPAQQVPAGGQNPYPQGGQQPYGAQPQQQAYGQQYGQPQFQQQYGGGMPPGVVQPKKGLPTWAKVLITLLLLFVGLIVLLTVVGLAAGENYADYSCEDVAEEALSIDADKTEPLALKDVTDLEIAEDNREDFSAPASGRGVVLSCEGTGDWAELGEAPVLVVLEAGDDGEEWVRYEMTD</sequence>
<organism evidence="3">
    <name type="scientific">uncultured Nocardioidaceae bacterium</name>
    <dbReference type="NCBI Taxonomy" id="253824"/>
    <lineage>
        <taxon>Bacteria</taxon>
        <taxon>Bacillati</taxon>
        <taxon>Actinomycetota</taxon>
        <taxon>Actinomycetes</taxon>
        <taxon>Propionibacteriales</taxon>
        <taxon>Nocardioidaceae</taxon>
        <taxon>environmental samples</taxon>
    </lineage>
</organism>
<keyword evidence="2" id="KW-0472">Membrane</keyword>
<accession>A0A6J4MUG0</accession>
<feature type="compositionally biased region" description="Low complexity" evidence="1">
    <location>
        <begin position="35"/>
        <end position="71"/>
    </location>
</feature>